<feature type="transmembrane region" description="Helical" evidence="10">
    <location>
        <begin position="12"/>
        <end position="33"/>
    </location>
</feature>
<evidence type="ECO:0000256" key="3">
    <source>
        <dbReference type="ARBA" id="ARBA00004906"/>
    </source>
</evidence>
<dbReference type="OrthoDB" id="1108038at2759"/>
<dbReference type="VEuPathDB" id="FungiDB:BON22_3123"/>
<evidence type="ECO:0000256" key="10">
    <source>
        <dbReference type="SAM" id="Phobius"/>
    </source>
</evidence>
<evidence type="ECO:0000256" key="6">
    <source>
        <dbReference type="ARBA" id="ARBA00022692"/>
    </source>
</evidence>
<evidence type="ECO:0000256" key="4">
    <source>
        <dbReference type="ARBA" id="ARBA00012483"/>
    </source>
</evidence>
<dbReference type="GO" id="GO:0036503">
    <property type="term" value="P:ERAD pathway"/>
    <property type="evidence" value="ECO:0007669"/>
    <property type="project" value="TreeGrafter"/>
</dbReference>
<keyword evidence="6 10" id="KW-0812">Transmembrane</keyword>
<keyword evidence="8 10" id="KW-1133">Transmembrane helix</keyword>
<evidence type="ECO:0000256" key="7">
    <source>
        <dbReference type="ARBA" id="ARBA00022786"/>
    </source>
</evidence>
<feature type="transmembrane region" description="Helical" evidence="10">
    <location>
        <begin position="106"/>
        <end position="123"/>
    </location>
</feature>
<evidence type="ECO:0000256" key="2">
    <source>
        <dbReference type="ARBA" id="ARBA00004141"/>
    </source>
</evidence>
<protein>
    <recommendedName>
        <fullName evidence="4">RING-type E3 ubiquitin transferase</fullName>
        <ecNumber evidence="4">2.3.2.27</ecNumber>
    </recommendedName>
</protein>
<keyword evidence="9 10" id="KW-0472">Membrane</keyword>
<name>A0A061AU17_CYBFA</name>
<organism evidence="11">
    <name type="scientific">Cyberlindnera fabianii</name>
    <name type="common">Yeast</name>
    <name type="synonym">Hansenula fabianii</name>
    <dbReference type="NCBI Taxonomy" id="36022"/>
    <lineage>
        <taxon>Eukaryota</taxon>
        <taxon>Fungi</taxon>
        <taxon>Dikarya</taxon>
        <taxon>Ascomycota</taxon>
        <taxon>Saccharomycotina</taxon>
        <taxon>Saccharomycetes</taxon>
        <taxon>Phaffomycetales</taxon>
        <taxon>Phaffomycetaceae</taxon>
        <taxon>Cyberlindnera</taxon>
    </lineage>
</organism>
<feature type="transmembrane region" description="Helical" evidence="10">
    <location>
        <begin position="398"/>
        <end position="420"/>
    </location>
</feature>
<gene>
    <name evidence="11" type="ORF">CYFA0S_06e02212g</name>
</gene>
<accession>A0A061AU17</accession>
<dbReference type="AlphaFoldDB" id="A0A061AU17"/>
<reference evidence="11" key="1">
    <citation type="journal article" date="2014" name="Genome Announc.">
        <title>Genome sequence of the yeast Cyberlindnera fabianii (Hansenula fabianii).</title>
        <authorList>
            <person name="Freel K.C."/>
            <person name="Sarilar V."/>
            <person name="Neuveglise C."/>
            <person name="Devillers H."/>
            <person name="Friedrich A."/>
            <person name="Schacherer J."/>
        </authorList>
    </citation>
    <scope>NUCLEOTIDE SEQUENCE</scope>
    <source>
        <strain evidence="11">YJS4271</strain>
    </source>
</reference>
<dbReference type="GO" id="GO:0005789">
    <property type="term" value="C:endoplasmic reticulum membrane"/>
    <property type="evidence" value="ECO:0007669"/>
    <property type="project" value="TreeGrafter"/>
</dbReference>
<dbReference type="EMBL" id="LK052891">
    <property type="protein sequence ID" value="CDR41126.1"/>
    <property type="molecule type" value="Genomic_DNA"/>
</dbReference>
<feature type="transmembrane region" description="Helical" evidence="10">
    <location>
        <begin position="337"/>
        <end position="356"/>
    </location>
</feature>
<dbReference type="PhylomeDB" id="A0A061AU17"/>
<evidence type="ECO:0000256" key="9">
    <source>
        <dbReference type="ARBA" id="ARBA00023136"/>
    </source>
</evidence>
<evidence type="ECO:0000313" key="11">
    <source>
        <dbReference type="EMBL" id="CDR41126.1"/>
    </source>
</evidence>
<evidence type="ECO:0000256" key="5">
    <source>
        <dbReference type="ARBA" id="ARBA00022679"/>
    </source>
</evidence>
<keyword evidence="5" id="KW-0808">Transferase</keyword>
<evidence type="ECO:0000256" key="8">
    <source>
        <dbReference type="ARBA" id="ARBA00022989"/>
    </source>
</evidence>
<sequence length="600" mass="67987">MSTSEHTSMSVIPMLLGLGWAYMACLSLFVGMARRYIIRPGTLYFLRSADDPNTRLVNDALTRSFYLQLFRMCQTFLGYLILVVLGIGSITYGLKATGSPLLPLRINFIFAPAPISSLVWLATDRSPLLKKYVRQYWLRAFKACASKMRLSSFIMGKHNPKERGHIVYKDWGSWFAGAIPDYTQPKTSAEAKEVLRTTDQKAVFVPDGYHVRAPKFDIATRKYIASLFIPVTKDDIPLAQPTTSVPPRDLELEGTEDDVSTYDQYEVVYRPPRFGTRVIAFLCMLWVFGVILFVSTIFTANLIGRPFAWVIDSLADGINRRVFEESGGYTSLELCSLRLDVGSIALGLIIMLLGLMKYDEYLIKKHIGEATGNQQNDAEEHVVAENANQRIRRAIVDVSMLSAYLLGLVLSLAFTCLWTLQVSQFAFEDLYVHLRGDDKDSWEYHLLNVPFSFVALTPVVRFLAHDCGTLARNTINFGWRLAFEGFWQRIFIPSFLRYFKTFGPVIAAIICVLAYEQYHNGDKYHSIVDMAIIVVVEKRFYHHITVYFTPVSLAVEFVVTAGKGAIKLYHSLSADVKDKYYSKGKTLENVQTEDQATLND</sequence>
<keyword evidence="7" id="KW-0833">Ubl conjugation pathway</keyword>
<dbReference type="EC" id="2.3.2.27" evidence="4"/>
<dbReference type="GO" id="GO:0061630">
    <property type="term" value="F:ubiquitin protein ligase activity"/>
    <property type="evidence" value="ECO:0007669"/>
    <property type="project" value="UniProtKB-EC"/>
</dbReference>
<feature type="transmembrane region" description="Helical" evidence="10">
    <location>
        <begin position="495"/>
        <end position="515"/>
    </location>
</feature>
<dbReference type="PANTHER" id="PTHR13145">
    <property type="entry name" value="SSM4 PROTEIN"/>
    <property type="match status" value="1"/>
</dbReference>
<proteinExistence type="predicted"/>
<feature type="transmembrane region" description="Helical" evidence="10">
    <location>
        <begin position="278"/>
        <end position="303"/>
    </location>
</feature>
<comment type="pathway">
    <text evidence="3">Protein modification; protein ubiquitination.</text>
</comment>
<dbReference type="PANTHER" id="PTHR13145:SF0">
    <property type="entry name" value="E3 UBIQUITIN-PROTEIN LIGASE MARCHF6"/>
    <property type="match status" value="1"/>
</dbReference>
<comment type="subcellular location">
    <subcellularLocation>
        <location evidence="2">Membrane</location>
        <topology evidence="2">Multi-pass membrane protein</topology>
    </subcellularLocation>
</comment>
<comment type="catalytic activity">
    <reaction evidence="1">
        <text>S-ubiquitinyl-[E2 ubiquitin-conjugating enzyme]-L-cysteine + [acceptor protein]-L-lysine = [E2 ubiquitin-conjugating enzyme]-L-cysteine + N(6)-ubiquitinyl-[acceptor protein]-L-lysine.</text>
        <dbReference type="EC" id="2.3.2.27"/>
    </reaction>
</comment>
<evidence type="ECO:0000256" key="1">
    <source>
        <dbReference type="ARBA" id="ARBA00000900"/>
    </source>
</evidence>
<feature type="transmembrane region" description="Helical" evidence="10">
    <location>
        <begin position="76"/>
        <end position="94"/>
    </location>
</feature>